<evidence type="ECO:0000259" key="6">
    <source>
        <dbReference type="Pfam" id="PF07291"/>
    </source>
</evidence>
<dbReference type="GO" id="GO:0016020">
    <property type="term" value="C:membrane"/>
    <property type="evidence" value="ECO:0007669"/>
    <property type="project" value="UniProtKB-SubCell"/>
</dbReference>
<evidence type="ECO:0000256" key="1">
    <source>
        <dbReference type="ARBA" id="ARBA00004141"/>
    </source>
</evidence>
<organism evidence="7 8">
    <name type="scientific">Streptomyces antioxidans</name>
    <dbReference type="NCBI Taxonomy" id="1507734"/>
    <lineage>
        <taxon>Bacteria</taxon>
        <taxon>Bacillati</taxon>
        <taxon>Actinomycetota</taxon>
        <taxon>Actinomycetes</taxon>
        <taxon>Kitasatosporales</taxon>
        <taxon>Streptomycetaceae</taxon>
        <taxon>Streptomyces</taxon>
    </lineage>
</organism>
<dbReference type="Proteomes" id="UP000033615">
    <property type="component" value="Unassembled WGS sequence"/>
</dbReference>
<name>A0A1V4D4A3_9ACTN</name>
<dbReference type="GO" id="GO:0030416">
    <property type="term" value="P:methylamine metabolic process"/>
    <property type="evidence" value="ECO:0007669"/>
    <property type="project" value="InterPro"/>
</dbReference>
<feature type="domain" description="Methylamine utilisation protein MauE" evidence="6">
    <location>
        <begin position="2"/>
        <end position="127"/>
    </location>
</feature>
<dbReference type="Pfam" id="PF07291">
    <property type="entry name" value="MauE"/>
    <property type="match status" value="1"/>
</dbReference>
<comment type="subcellular location">
    <subcellularLocation>
        <location evidence="1">Membrane</location>
        <topology evidence="1">Multi-pass membrane protein</topology>
    </subcellularLocation>
</comment>
<protein>
    <recommendedName>
        <fullName evidence="6">Methylamine utilisation protein MauE domain-containing protein</fullName>
    </recommendedName>
</protein>
<proteinExistence type="predicted"/>
<evidence type="ECO:0000256" key="5">
    <source>
        <dbReference type="SAM" id="Phobius"/>
    </source>
</evidence>
<feature type="transmembrane region" description="Helical" evidence="5">
    <location>
        <begin position="113"/>
        <end position="132"/>
    </location>
</feature>
<feature type="transmembrane region" description="Helical" evidence="5">
    <location>
        <begin position="138"/>
        <end position="158"/>
    </location>
</feature>
<dbReference type="EMBL" id="LAKD02000041">
    <property type="protein sequence ID" value="OPF79081.1"/>
    <property type="molecule type" value="Genomic_DNA"/>
</dbReference>
<evidence type="ECO:0000313" key="7">
    <source>
        <dbReference type="EMBL" id="OPF79081.1"/>
    </source>
</evidence>
<keyword evidence="8" id="KW-1185">Reference proteome</keyword>
<evidence type="ECO:0000313" key="8">
    <source>
        <dbReference type="Proteomes" id="UP000033615"/>
    </source>
</evidence>
<dbReference type="RefSeq" id="WP_046086112.1">
    <property type="nucleotide sequence ID" value="NZ_LAKD02000041.1"/>
</dbReference>
<keyword evidence="2 5" id="KW-0812">Transmembrane</keyword>
<dbReference type="UniPathway" id="UPA00895"/>
<dbReference type="AlphaFoldDB" id="A0A1V4D4A3"/>
<evidence type="ECO:0000256" key="3">
    <source>
        <dbReference type="ARBA" id="ARBA00022989"/>
    </source>
</evidence>
<dbReference type="InterPro" id="IPR009908">
    <property type="entry name" value="Methylamine_util_MauE"/>
</dbReference>
<sequence>MGVVTAFCAVAIAVTFAISAVHKLKGPELFREQLRETLPLPGYLIKTTGYAIPGAEVAALAMVLSPYPLAGFALAFVLFLSFTVYLAVIIRSGSGASCGCVGRAAQPASKVHLYRNAVFLLLCLAGGFGAMSEGGVSPVQYAVAAGPAVPVGAGLLYLDELAAFFRPSAAPALRPK</sequence>
<keyword evidence="3 5" id="KW-1133">Transmembrane helix</keyword>
<feature type="transmembrane region" description="Helical" evidence="5">
    <location>
        <begin position="69"/>
        <end position="92"/>
    </location>
</feature>
<accession>A0A1V4D4A3</accession>
<evidence type="ECO:0000256" key="4">
    <source>
        <dbReference type="ARBA" id="ARBA00023136"/>
    </source>
</evidence>
<keyword evidence="4 5" id="KW-0472">Membrane</keyword>
<gene>
    <name evidence="7" type="ORF">VT50_0217085</name>
</gene>
<comment type="caution">
    <text evidence="7">The sequence shown here is derived from an EMBL/GenBank/DDBJ whole genome shotgun (WGS) entry which is preliminary data.</text>
</comment>
<reference evidence="7" key="1">
    <citation type="submission" date="2016-12" db="EMBL/GenBank/DDBJ databases">
        <title>Genome sequence of Streptomyces antioxidans MUSC 164.</title>
        <authorList>
            <person name="Lee L.-H."/>
            <person name="Ser H.-L."/>
        </authorList>
    </citation>
    <scope>NUCLEOTIDE SEQUENCE [LARGE SCALE GENOMIC DNA]</scope>
    <source>
        <strain evidence="7">MUSC 164</strain>
    </source>
</reference>
<evidence type="ECO:0000256" key="2">
    <source>
        <dbReference type="ARBA" id="ARBA00022692"/>
    </source>
</evidence>